<keyword evidence="3" id="KW-1185">Reference proteome</keyword>
<sequence>MSENKHERAERRERHAREVEESQEALRESISETERLVGESDKMLRRHRQEREDGGD</sequence>
<evidence type="ECO:0008006" key="4">
    <source>
        <dbReference type="Google" id="ProtNLM"/>
    </source>
</evidence>
<dbReference type="RefSeq" id="WP_241448329.1">
    <property type="nucleotide sequence ID" value="NZ_JAKZHW010000002.1"/>
</dbReference>
<feature type="region of interest" description="Disordered" evidence="1">
    <location>
        <begin position="1"/>
        <end position="56"/>
    </location>
</feature>
<evidence type="ECO:0000256" key="1">
    <source>
        <dbReference type="SAM" id="MobiDB-lite"/>
    </source>
</evidence>
<evidence type="ECO:0000313" key="2">
    <source>
        <dbReference type="EMBL" id="MCH8617456.1"/>
    </source>
</evidence>
<organism evidence="2 3">
    <name type="scientific">Sphingomonas telluris</name>
    <dbReference type="NCBI Taxonomy" id="2907998"/>
    <lineage>
        <taxon>Bacteria</taxon>
        <taxon>Pseudomonadati</taxon>
        <taxon>Pseudomonadota</taxon>
        <taxon>Alphaproteobacteria</taxon>
        <taxon>Sphingomonadales</taxon>
        <taxon>Sphingomonadaceae</taxon>
        <taxon>Sphingomonas</taxon>
    </lineage>
</organism>
<evidence type="ECO:0000313" key="3">
    <source>
        <dbReference type="Proteomes" id="UP001203058"/>
    </source>
</evidence>
<name>A0ABS9VR68_9SPHN</name>
<protein>
    <recommendedName>
        <fullName evidence="4">Small hydrophilic protein</fullName>
    </recommendedName>
</protein>
<gene>
    <name evidence="2" type="ORF">LZ016_15265</name>
</gene>
<proteinExistence type="predicted"/>
<accession>A0ABS9VR68</accession>
<dbReference type="Proteomes" id="UP001203058">
    <property type="component" value="Unassembled WGS sequence"/>
</dbReference>
<dbReference type="EMBL" id="JAKZHW010000002">
    <property type="protein sequence ID" value="MCH8617456.1"/>
    <property type="molecule type" value="Genomic_DNA"/>
</dbReference>
<comment type="caution">
    <text evidence="2">The sequence shown here is derived from an EMBL/GenBank/DDBJ whole genome shotgun (WGS) entry which is preliminary data.</text>
</comment>
<reference evidence="2 3" key="1">
    <citation type="submission" date="2022-03" db="EMBL/GenBank/DDBJ databases">
        <authorList>
            <person name="Jo J.-H."/>
            <person name="Im W.-T."/>
        </authorList>
    </citation>
    <scope>NUCLEOTIDE SEQUENCE [LARGE SCALE GENOMIC DNA]</scope>
    <source>
        <strain evidence="2 3">SM33</strain>
    </source>
</reference>